<feature type="coiled-coil region" evidence="2">
    <location>
        <begin position="38"/>
        <end position="65"/>
    </location>
</feature>
<sequence length="817" mass="93111">MVKSTSGEGNVFSMTSIPNDGSSDEANGKANFESDPKISALTSSIAKLEQELKAAREMTADAKAKDSVEQKASDEAMEKIKDMEDRAMYITNTLIVQEQRRIKELKASNDDLRLGIIKGPGMTVDQEQERSNLTAAYEQSQKEAAGVNAQMSRLRRSLAEKEKGIESAIKIRDKLNMELDGIEQDVLIAKEQVVAKKLSVDAAERNQSLLQASLEQSHSEFHDLNKLLDEAKEVADVIAAERANICEKASKASQELADLLKSNEATINELETIKKENDEIRCTNDTMRKTLEMKQQEHQNILEQRSKMAKLIQLINQKSDNTEQERKALEKEKNSVRLDIIALETELLMAAKANESMKRVIKRLSAELEMINRKTDIARRGCKVADDLLQSHQSTLKTQKNEIAGIKRAVHESERAAAKVDEEIHRDEAKLKRILLACKEKQAQLNNMQSRNRELEASNTSIQHSCDYQQERCEDERSEHNKQTKILMELKTDMHDGNVEFQMLMDQTVRAKEDIARTENMAFSEHRHLHLIDEERKSIEDEARAYSQKGQDLNHRSESLAVAIDSICRQIDGEDETREALRKQYRHNIGEKDILLAQLVALELEIDKVQQNIKPLQSELVLGSHKFTCLKEELDDANQKTPLLLDERQFIQKVYNRQKEQQEVLAKLDDDISKQAGKNQVLTVELGRPINLHRWRELQVTNPEKWAMIEEVHNLQRKVVSSTDKLASQSSILDSRKKLLAELREDVSQRQSLDSSIQSQLRQMKASHQVLSNEIKANESILQHRTEAAEALKAEVVELERKRMELKTAYIVSVISS</sequence>
<reference evidence="4 5" key="1">
    <citation type="submission" date="2024-10" db="EMBL/GenBank/DDBJ databases">
        <title>Updated reference genomes for cyclostephanoid diatoms.</title>
        <authorList>
            <person name="Roberts W.R."/>
            <person name="Alverson A.J."/>
        </authorList>
    </citation>
    <scope>NUCLEOTIDE SEQUENCE [LARGE SCALE GENOMIC DNA]</scope>
    <source>
        <strain evidence="4 5">AJA010-31</strain>
    </source>
</reference>
<feature type="coiled-coil region" evidence="2">
    <location>
        <begin position="95"/>
        <end position="192"/>
    </location>
</feature>
<proteinExistence type="predicted"/>
<feature type="compositionally biased region" description="Polar residues" evidence="3">
    <location>
        <begin position="1"/>
        <end position="25"/>
    </location>
</feature>
<organism evidence="4 5">
    <name type="scientific">Cyclotella atomus</name>
    <dbReference type="NCBI Taxonomy" id="382360"/>
    <lineage>
        <taxon>Eukaryota</taxon>
        <taxon>Sar</taxon>
        <taxon>Stramenopiles</taxon>
        <taxon>Ochrophyta</taxon>
        <taxon>Bacillariophyta</taxon>
        <taxon>Coscinodiscophyceae</taxon>
        <taxon>Thalassiosirophycidae</taxon>
        <taxon>Stephanodiscales</taxon>
        <taxon>Stephanodiscaceae</taxon>
        <taxon>Cyclotella</taxon>
    </lineage>
</organism>
<name>A0ABD3NS32_9STRA</name>
<evidence type="ECO:0000313" key="5">
    <source>
        <dbReference type="Proteomes" id="UP001530400"/>
    </source>
</evidence>
<dbReference type="EMBL" id="JALLPJ020000972">
    <property type="protein sequence ID" value="KAL3778738.1"/>
    <property type="molecule type" value="Genomic_DNA"/>
</dbReference>
<evidence type="ECO:0000256" key="3">
    <source>
        <dbReference type="SAM" id="MobiDB-lite"/>
    </source>
</evidence>
<evidence type="ECO:0000256" key="1">
    <source>
        <dbReference type="ARBA" id="ARBA00023054"/>
    </source>
</evidence>
<dbReference type="Proteomes" id="UP001530400">
    <property type="component" value="Unassembled WGS sequence"/>
</dbReference>
<dbReference type="PANTHER" id="PTHR32083:SF0">
    <property type="entry name" value="CILIA AND FLAGELLA-ASSOCIATED PROTEIN 58"/>
    <property type="match status" value="1"/>
</dbReference>
<evidence type="ECO:0000256" key="2">
    <source>
        <dbReference type="SAM" id="Coils"/>
    </source>
</evidence>
<feature type="coiled-coil region" evidence="2">
    <location>
        <begin position="782"/>
        <end position="809"/>
    </location>
</feature>
<accession>A0ABD3NS32</accession>
<keyword evidence="1 2" id="KW-0175">Coiled coil</keyword>
<comment type="caution">
    <text evidence="4">The sequence shown here is derived from an EMBL/GenBank/DDBJ whole genome shotgun (WGS) entry which is preliminary data.</text>
</comment>
<dbReference type="PANTHER" id="PTHR32083">
    <property type="entry name" value="CILIA AND FLAGELLA-ASSOCIATED PROTEIN 58-RELATED"/>
    <property type="match status" value="1"/>
</dbReference>
<dbReference type="AlphaFoldDB" id="A0ABD3NS32"/>
<feature type="coiled-coil region" evidence="2">
    <location>
        <begin position="224"/>
        <end position="458"/>
    </location>
</feature>
<gene>
    <name evidence="4" type="ORF">ACHAWO_013762</name>
</gene>
<keyword evidence="5" id="KW-1185">Reference proteome</keyword>
<feature type="coiled-coil region" evidence="2">
    <location>
        <begin position="592"/>
        <end position="619"/>
    </location>
</feature>
<evidence type="ECO:0000313" key="4">
    <source>
        <dbReference type="EMBL" id="KAL3778738.1"/>
    </source>
</evidence>
<feature type="region of interest" description="Disordered" evidence="3">
    <location>
        <begin position="1"/>
        <end position="35"/>
    </location>
</feature>
<protein>
    <submittedName>
        <fullName evidence="4">Uncharacterized protein</fullName>
    </submittedName>
</protein>